<evidence type="ECO:0000313" key="4">
    <source>
        <dbReference type="EMBL" id="TQM28140.1"/>
    </source>
</evidence>
<name>A0A543F2X7_9MICO</name>
<dbReference type="Gene3D" id="3.40.710.10">
    <property type="entry name" value="DD-peptidase/beta-lactamase superfamily"/>
    <property type="match status" value="1"/>
</dbReference>
<dbReference type="RefSeq" id="WP_141894391.1">
    <property type="nucleotide sequence ID" value="NZ_BAABLH010000005.1"/>
</dbReference>
<comment type="subcellular location">
    <subcellularLocation>
        <location evidence="1">Membrane</location>
    </subcellularLocation>
</comment>
<comment type="caution">
    <text evidence="4">The sequence shown here is derived from an EMBL/GenBank/DDBJ whole genome shotgun (WGS) entry which is preliminary data.</text>
</comment>
<evidence type="ECO:0000313" key="5">
    <source>
        <dbReference type="Proteomes" id="UP000320235"/>
    </source>
</evidence>
<gene>
    <name evidence="4" type="ORF">FB391_2194</name>
</gene>
<sequence>MIDLAPDLDGFSGVISARRGDDVLGEWAVGFADRTWSVANTADTRFALASGAKTFTALAVLSLVEDGTLSLDTAARDVLGDDLPLIADDVTVDHLLTHRSGIGDYLDEEIDALAPMTVPVQQLDSTPAYLAVLDGLPTKFPAGERFSYCNGGFVVLALIAERASGTSFPELVDRRVFAPAGMTASCFPRSDALPASSATGYKADGRTNVFDLPVQGSGDGGAYSTVGDLHRFWLALTTGRILPAELAALATATVTADAGDGLGYGRGIWLDGGDLLLSGGDHGVTASSRHDPATGVTVTGLANTEVRTFARVKTLMDAVRLAI</sequence>
<dbReference type="SUPFAM" id="SSF56601">
    <property type="entry name" value="beta-lactamase/transpeptidase-like"/>
    <property type="match status" value="1"/>
</dbReference>
<evidence type="ECO:0000259" key="3">
    <source>
        <dbReference type="Pfam" id="PF00144"/>
    </source>
</evidence>
<keyword evidence="2" id="KW-0472">Membrane</keyword>
<dbReference type="Pfam" id="PF00144">
    <property type="entry name" value="Beta-lactamase"/>
    <property type="match status" value="1"/>
</dbReference>
<dbReference type="InterPro" id="IPR001466">
    <property type="entry name" value="Beta-lactam-related"/>
</dbReference>
<dbReference type="AlphaFoldDB" id="A0A543F2X7"/>
<feature type="domain" description="Beta-lactamase-related" evidence="3">
    <location>
        <begin position="15"/>
        <end position="309"/>
    </location>
</feature>
<evidence type="ECO:0000256" key="1">
    <source>
        <dbReference type="ARBA" id="ARBA00004370"/>
    </source>
</evidence>
<dbReference type="EMBL" id="VFPE01000002">
    <property type="protein sequence ID" value="TQM28140.1"/>
    <property type="molecule type" value="Genomic_DNA"/>
</dbReference>
<reference evidence="4 5" key="1">
    <citation type="submission" date="2019-06" db="EMBL/GenBank/DDBJ databases">
        <title>Sequencing the genomes of 1000 actinobacteria strains.</title>
        <authorList>
            <person name="Klenk H.-P."/>
        </authorList>
    </citation>
    <scope>NUCLEOTIDE SEQUENCE [LARGE SCALE GENOMIC DNA]</scope>
    <source>
        <strain evidence="4 5">DSM 105492</strain>
    </source>
</reference>
<dbReference type="PANTHER" id="PTHR46825">
    <property type="entry name" value="D-ALANYL-D-ALANINE-CARBOXYPEPTIDASE/ENDOPEPTIDASE AMPH"/>
    <property type="match status" value="1"/>
</dbReference>
<keyword evidence="5" id="KW-1185">Reference proteome</keyword>
<proteinExistence type="predicted"/>
<accession>A0A543F2X7</accession>
<protein>
    <submittedName>
        <fullName evidence="4">CubicO group peptidase (Beta-lactamase class C family)</fullName>
    </submittedName>
</protein>
<dbReference type="OrthoDB" id="9809635at2"/>
<dbReference type="PANTHER" id="PTHR46825:SF11">
    <property type="entry name" value="PENICILLIN-BINDING PROTEIN 4"/>
    <property type="match status" value="1"/>
</dbReference>
<evidence type="ECO:0000256" key="2">
    <source>
        <dbReference type="ARBA" id="ARBA00023136"/>
    </source>
</evidence>
<dbReference type="InterPro" id="IPR012338">
    <property type="entry name" value="Beta-lactam/transpept-like"/>
</dbReference>
<dbReference type="GO" id="GO:0016020">
    <property type="term" value="C:membrane"/>
    <property type="evidence" value="ECO:0007669"/>
    <property type="project" value="UniProtKB-SubCell"/>
</dbReference>
<dbReference type="InterPro" id="IPR050491">
    <property type="entry name" value="AmpC-like"/>
</dbReference>
<dbReference type="Proteomes" id="UP000320235">
    <property type="component" value="Unassembled WGS sequence"/>
</dbReference>
<organism evidence="4 5">
    <name type="scientific">Microbacterium kyungheense</name>
    <dbReference type="NCBI Taxonomy" id="1263636"/>
    <lineage>
        <taxon>Bacteria</taxon>
        <taxon>Bacillati</taxon>
        <taxon>Actinomycetota</taxon>
        <taxon>Actinomycetes</taxon>
        <taxon>Micrococcales</taxon>
        <taxon>Microbacteriaceae</taxon>
        <taxon>Microbacterium</taxon>
    </lineage>
</organism>